<reference evidence="2" key="1">
    <citation type="submission" date="2025-08" db="UniProtKB">
        <authorList>
            <consortium name="RefSeq"/>
        </authorList>
    </citation>
    <scope>IDENTIFICATION</scope>
    <source>
        <tissue evidence="2">Leaves</tissue>
    </source>
</reference>
<dbReference type="Proteomes" id="UP000235220">
    <property type="component" value="Chromosome 12"/>
</dbReference>
<accession>A0A2I4F1T1</accession>
<proteinExistence type="predicted"/>
<sequence length="153" mass="17922">MPQSIVSDRGATLTSPFWKELFKLQEVTFSYSSAYHPQSEGQTEAVNKFLEHFLRSFPGDEPRPPTKLQSYIPSLTANQVIEEVLKTKYQILSTLKLNFSASQERMKFQDDKRRTRRELAVGDWVYLRLQPYRQQSLASRRNFKLSPRFLGPF</sequence>
<dbReference type="PROSITE" id="PS50994">
    <property type="entry name" value="INTEGRASE"/>
    <property type="match status" value="1"/>
</dbReference>
<dbReference type="InterPro" id="IPR036397">
    <property type="entry name" value="RNaseH_sf"/>
</dbReference>
<dbReference type="RefSeq" id="XP_018825604.1">
    <property type="nucleotide sequence ID" value="XM_018970059.1"/>
</dbReference>
<keyword evidence="1" id="KW-1185">Reference proteome</keyword>
<evidence type="ECO:0000313" key="2">
    <source>
        <dbReference type="RefSeq" id="XP_018825604.1"/>
    </source>
</evidence>
<name>A0A2I4F1T1_JUGRE</name>
<protein>
    <submittedName>
        <fullName evidence="2">Uncharacterized protein LOC108994732</fullName>
    </submittedName>
</protein>
<gene>
    <name evidence="2" type="primary">LOC108994732</name>
</gene>
<dbReference type="STRING" id="51240.A0A2I4F1T1"/>
<dbReference type="PANTHER" id="PTHR37984">
    <property type="entry name" value="PROTEIN CBG26694"/>
    <property type="match status" value="1"/>
</dbReference>
<dbReference type="InterPro" id="IPR050951">
    <property type="entry name" value="Retrovirus_Pol_polyprotein"/>
</dbReference>
<dbReference type="GO" id="GO:0003676">
    <property type="term" value="F:nucleic acid binding"/>
    <property type="evidence" value="ECO:0007669"/>
    <property type="project" value="InterPro"/>
</dbReference>
<dbReference type="InterPro" id="IPR001584">
    <property type="entry name" value="Integrase_cat-core"/>
</dbReference>
<dbReference type="PANTHER" id="PTHR37984:SF5">
    <property type="entry name" value="PROTEIN NYNRIN-LIKE"/>
    <property type="match status" value="1"/>
</dbReference>
<dbReference type="AlphaFoldDB" id="A0A2I4F1T1"/>
<dbReference type="Gene3D" id="3.30.420.10">
    <property type="entry name" value="Ribonuclease H-like superfamily/Ribonuclease H"/>
    <property type="match status" value="1"/>
</dbReference>
<dbReference type="Gramene" id="Jr12_10320_p1">
    <property type="protein sequence ID" value="cds.Jr12_10320_p1"/>
    <property type="gene ID" value="Jr12_10320"/>
</dbReference>
<dbReference type="GO" id="GO:0015074">
    <property type="term" value="P:DNA integration"/>
    <property type="evidence" value="ECO:0007669"/>
    <property type="project" value="InterPro"/>
</dbReference>
<dbReference type="InterPro" id="IPR012337">
    <property type="entry name" value="RNaseH-like_sf"/>
</dbReference>
<evidence type="ECO:0000313" key="1">
    <source>
        <dbReference type="Proteomes" id="UP000235220"/>
    </source>
</evidence>
<dbReference type="KEGG" id="jre:108994732"/>
<dbReference type="OrthoDB" id="913535at2759"/>
<dbReference type="SUPFAM" id="SSF53098">
    <property type="entry name" value="Ribonuclease H-like"/>
    <property type="match status" value="1"/>
</dbReference>
<organism evidence="1 2">
    <name type="scientific">Juglans regia</name>
    <name type="common">English walnut</name>
    <dbReference type="NCBI Taxonomy" id="51240"/>
    <lineage>
        <taxon>Eukaryota</taxon>
        <taxon>Viridiplantae</taxon>
        <taxon>Streptophyta</taxon>
        <taxon>Embryophyta</taxon>
        <taxon>Tracheophyta</taxon>
        <taxon>Spermatophyta</taxon>
        <taxon>Magnoliopsida</taxon>
        <taxon>eudicotyledons</taxon>
        <taxon>Gunneridae</taxon>
        <taxon>Pentapetalae</taxon>
        <taxon>rosids</taxon>
        <taxon>fabids</taxon>
        <taxon>Fagales</taxon>
        <taxon>Juglandaceae</taxon>
        <taxon>Juglans</taxon>
    </lineage>
</organism>
<dbReference type="GeneID" id="108994732"/>